<feature type="domain" description="SCP" evidence="1">
    <location>
        <begin position="61"/>
        <end position="172"/>
    </location>
</feature>
<dbReference type="PANTHER" id="PTHR31157">
    <property type="entry name" value="SCP DOMAIN-CONTAINING PROTEIN"/>
    <property type="match status" value="1"/>
</dbReference>
<organism evidence="2 3">
    <name type="scientific">Chitinophaga parva</name>
    <dbReference type="NCBI Taxonomy" id="2169414"/>
    <lineage>
        <taxon>Bacteria</taxon>
        <taxon>Pseudomonadati</taxon>
        <taxon>Bacteroidota</taxon>
        <taxon>Chitinophagia</taxon>
        <taxon>Chitinophagales</taxon>
        <taxon>Chitinophagaceae</taxon>
        <taxon>Chitinophaga</taxon>
    </lineage>
</organism>
<dbReference type="PANTHER" id="PTHR31157:SF1">
    <property type="entry name" value="SCP DOMAIN-CONTAINING PROTEIN"/>
    <property type="match status" value="1"/>
</dbReference>
<evidence type="ECO:0000313" key="3">
    <source>
        <dbReference type="Proteomes" id="UP000244450"/>
    </source>
</evidence>
<gene>
    <name evidence="2" type="ORF">DCC81_02465</name>
</gene>
<dbReference type="EMBL" id="QCYK01000001">
    <property type="protein sequence ID" value="PUZ28367.1"/>
    <property type="molecule type" value="Genomic_DNA"/>
</dbReference>
<dbReference type="OrthoDB" id="982527at2"/>
<dbReference type="AlphaFoldDB" id="A0A2T7BL10"/>
<evidence type="ECO:0000313" key="2">
    <source>
        <dbReference type="EMBL" id="PUZ28367.1"/>
    </source>
</evidence>
<sequence length="190" mass="20532">MIGKSSLGLFFCFVIAVISFSSCTKEAVVVPKQTTIIADTTPVAAITDTVADNHINRTFLLQLVNGLRAHGCNCGGVQMPPVGPLTWNGLLERAAWDHSLDMQIKNYFDHNSPNGSTPQSRITAVGYNWVFSGENLAMGHMDEQAVVVGWLGSPHHCQNMMSANYTDIGVARDGDYWTMDLGATGKGSLK</sequence>
<dbReference type="Pfam" id="PF00188">
    <property type="entry name" value="CAP"/>
    <property type="match status" value="1"/>
</dbReference>
<dbReference type="Proteomes" id="UP000244450">
    <property type="component" value="Unassembled WGS sequence"/>
</dbReference>
<dbReference type="PROSITE" id="PS51257">
    <property type="entry name" value="PROKAR_LIPOPROTEIN"/>
    <property type="match status" value="1"/>
</dbReference>
<dbReference type="SUPFAM" id="SSF55797">
    <property type="entry name" value="PR-1-like"/>
    <property type="match status" value="1"/>
</dbReference>
<name>A0A2T7BL10_9BACT</name>
<dbReference type="Gene3D" id="3.40.33.10">
    <property type="entry name" value="CAP"/>
    <property type="match status" value="1"/>
</dbReference>
<evidence type="ECO:0000259" key="1">
    <source>
        <dbReference type="Pfam" id="PF00188"/>
    </source>
</evidence>
<comment type="caution">
    <text evidence="2">The sequence shown here is derived from an EMBL/GenBank/DDBJ whole genome shotgun (WGS) entry which is preliminary data.</text>
</comment>
<keyword evidence="3" id="KW-1185">Reference proteome</keyword>
<dbReference type="RefSeq" id="WP_108685006.1">
    <property type="nucleotide sequence ID" value="NZ_QCYK01000001.1"/>
</dbReference>
<dbReference type="InterPro" id="IPR035940">
    <property type="entry name" value="CAP_sf"/>
</dbReference>
<accession>A0A2T7BL10</accession>
<proteinExistence type="predicted"/>
<reference evidence="2 3" key="1">
    <citation type="submission" date="2018-04" db="EMBL/GenBank/DDBJ databases">
        <title>Chitinophaga fuyangensis sp. nov., isolated from soil in a chemical factory.</title>
        <authorList>
            <person name="Chen K."/>
        </authorList>
    </citation>
    <scope>NUCLEOTIDE SEQUENCE [LARGE SCALE GENOMIC DNA]</scope>
    <source>
        <strain evidence="2 3">LY-1</strain>
    </source>
</reference>
<dbReference type="CDD" id="cd05379">
    <property type="entry name" value="CAP_bacterial"/>
    <property type="match status" value="1"/>
</dbReference>
<protein>
    <recommendedName>
        <fullName evidence="1">SCP domain-containing protein</fullName>
    </recommendedName>
</protein>
<dbReference type="InterPro" id="IPR014044">
    <property type="entry name" value="CAP_dom"/>
</dbReference>